<feature type="region of interest" description="Disordered" evidence="13">
    <location>
        <begin position="504"/>
        <end position="576"/>
    </location>
</feature>
<dbReference type="SMART" id="SM00409">
    <property type="entry name" value="IG"/>
    <property type="match status" value="2"/>
</dbReference>
<dbReference type="Gene3D" id="2.60.40.10">
    <property type="entry name" value="Immunoglobulins"/>
    <property type="match status" value="2"/>
</dbReference>
<evidence type="ECO:0000256" key="3">
    <source>
        <dbReference type="ARBA" id="ARBA00022473"/>
    </source>
</evidence>
<dbReference type="FunFam" id="2.20.100.10:FF:000002">
    <property type="entry name" value="Unc-5 netrin receptor C"/>
    <property type="match status" value="1"/>
</dbReference>
<dbReference type="GO" id="GO:0005886">
    <property type="term" value="C:plasma membrane"/>
    <property type="evidence" value="ECO:0007669"/>
    <property type="project" value="UniProtKB-SubCell"/>
</dbReference>
<dbReference type="InterPro" id="IPR057755">
    <property type="entry name" value="UNC5A-D-like_N"/>
</dbReference>
<evidence type="ECO:0000259" key="16">
    <source>
        <dbReference type="PROSITE" id="PS51145"/>
    </source>
</evidence>
<dbReference type="Gene3D" id="1.10.533.10">
    <property type="entry name" value="Death Domain, Fas"/>
    <property type="match status" value="1"/>
</dbReference>
<keyword evidence="7 12" id="KW-0472">Membrane</keyword>
<dbReference type="Pfam" id="PF13927">
    <property type="entry name" value="Ig_3"/>
    <property type="match status" value="1"/>
</dbReference>
<dbReference type="Pfam" id="PF00791">
    <property type="entry name" value="ZU5"/>
    <property type="match status" value="1"/>
</dbReference>
<dbReference type="InterPro" id="IPR003599">
    <property type="entry name" value="Ig_sub"/>
</dbReference>
<dbReference type="GO" id="GO:0005042">
    <property type="term" value="F:netrin receptor activity"/>
    <property type="evidence" value="ECO:0007669"/>
    <property type="project" value="UniProtKB-UniRule"/>
</dbReference>
<keyword evidence="9 12" id="KW-0675">Receptor</keyword>
<sequence>MDSCLIRIVYLLTLGVGGGYLLDPLPIDDTTDLSRSPEFIRHPQDAYITTKNKVVVLSCTARHATQVNFKCNEEWVRPKSVRNEIRFDPHTKTRYIDSEITVTRSQVEEYFDVYRCVCVAWSGPKTAVESDRAKIQIAHLKKHFVREPVHTSIEAGYPVQLQCLPPEGAPMPEVFWLHDGQPIDPSQDGNFIISPDGGLILNLARLNDAGNYTCGAKNIAARRTTEPAILTVYVNGGWSDYGAWTACDARCGRGIQKRFRACNNPEPLHGGLGCLGSPVQKGDCNVVCPGNITQFLGLSAEDGQWSSWSEWSSCSPDCLHQRRRTCTNPEPSNGGAFCVGQDVMSGNCTGGMCRGAKLSKMTQQKKVPILFGSKLDNNPARIDITLSGRQSDSSTWRLYLGVAGAFAAVFLAIAVLIVVIRRRRNQPIYDMPNVDLYSPHLTKPLLRPEFECNHLFVPDNRHYQTDFKQPLRGLPNNSNFSMKLPPFNREAMFLSKSGQAFDNFRDLRNSPTQNSQSPLIEMNSSCRSDSSIEKPRCDSQASFEKSSLHSTTNSSNYAESECEPSEATPLNGMAGNESHQSLASFANIPQLPDPDCIVFSSLGPAGGQLNLPASGVALTVPEGCVKKGWHVEFFLGVSRESTDRPRVTDRQTLLSPVVIFGTSEPCLGKSTVLSFNHCAYINTFNDWNLTVWYNDCMSEGDFGQWKKIAILGQETINTPCYTQLDTKKVHILTDMPGRYALVGQSKVNCSAVKNLKLAVFAPETPASECSVRVYCVEDTKDALEAVTKIESQLGAVLMDKPQTLRFQDTGKPLSLTVEDVFDGWQVKAGGQQQEIPFTHIWSGQQAALHSSFSLVPTSFPVETLPRCNVVVRQVDSVYTQTLLMQGTPLIDNRPKNVYANLTVSQFGGSTAGISTTKTVFRIPGSTRRKFCGLMDVPRAQGNDWRMLAQKLQVDRYINYFATKPSPTDQILTLWEARNREETALSDLVAILRLMDRMDVVELLQSNLACWL</sequence>
<dbReference type="AlphaFoldDB" id="A0A1W0XBJ3"/>
<evidence type="ECO:0000256" key="6">
    <source>
        <dbReference type="ARBA" id="ARBA00022989"/>
    </source>
</evidence>
<dbReference type="InterPro" id="IPR011029">
    <property type="entry name" value="DEATH-like_dom_sf"/>
</dbReference>
<feature type="compositionally biased region" description="Polar residues" evidence="13">
    <location>
        <begin position="539"/>
        <end position="558"/>
    </location>
</feature>
<organism evidence="17 18">
    <name type="scientific">Hypsibius exemplaris</name>
    <name type="common">Freshwater tardigrade</name>
    <dbReference type="NCBI Taxonomy" id="2072580"/>
    <lineage>
        <taxon>Eukaryota</taxon>
        <taxon>Metazoa</taxon>
        <taxon>Ecdysozoa</taxon>
        <taxon>Tardigrada</taxon>
        <taxon>Eutardigrada</taxon>
        <taxon>Parachela</taxon>
        <taxon>Hypsibioidea</taxon>
        <taxon>Hypsibiidae</taxon>
        <taxon>Hypsibius</taxon>
    </lineage>
</organism>
<comment type="caution">
    <text evidence="17">The sequence shown here is derived from an EMBL/GenBank/DDBJ whole genome shotgun (WGS) entry which is preliminary data.</text>
</comment>
<dbReference type="Pfam" id="PF00531">
    <property type="entry name" value="Death"/>
    <property type="match status" value="1"/>
</dbReference>
<reference evidence="18" key="1">
    <citation type="submission" date="2017-01" db="EMBL/GenBank/DDBJ databases">
        <title>Comparative genomics of anhydrobiosis in the tardigrade Hypsibius dujardini.</title>
        <authorList>
            <person name="Yoshida Y."/>
            <person name="Koutsovoulos G."/>
            <person name="Laetsch D."/>
            <person name="Stevens L."/>
            <person name="Kumar S."/>
            <person name="Horikawa D."/>
            <person name="Ishino K."/>
            <person name="Komine S."/>
            <person name="Tomita M."/>
            <person name="Blaxter M."/>
            <person name="Arakawa K."/>
        </authorList>
    </citation>
    <scope>NUCLEOTIDE SEQUENCE [LARGE SCALE GENOMIC DNA]</scope>
    <source>
        <strain evidence="18">Z151</strain>
    </source>
</reference>
<dbReference type="PANTHER" id="PTHR12582">
    <property type="entry name" value="NETRIN RECEPTOR UNC5"/>
    <property type="match status" value="1"/>
</dbReference>
<keyword evidence="18" id="KW-1185">Reference proteome</keyword>
<evidence type="ECO:0000256" key="13">
    <source>
        <dbReference type="SAM" id="MobiDB-lite"/>
    </source>
</evidence>
<dbReference type="PANTHER" id="PTHR12582:SF47">
    <property type="entry name" value="NETRIN RECEPTOR UNC-5"/>
    <property type="match status" value="1"/>
</dbReference>
<dbReference type="PROSITE" id="PS51145">
    <property type="entry name" value="ZU5"/>
    <property type="match status" value="1"/>
</dbReference>
<keyword evidence="10" id="KW-0325">Glycoprotein</keyword>
<dbReference type="InterPro" id="IPR000488">
    <property type="entry name" value="Death_dom"/>
</dbReference>
<evidence type="ECO:0000256" key="9">
    <source>
        <dbReference type="ARBA" id="ARBA00023170"/>
    </source>
</evidence>
<keyword evidence="5 12" id="KW-0732">Signal</keyword>
<feature type="domain" description="Death" evidence="14">
    <location>
        <begin position="941"/>
        <end position="1007"/>
    </location>
</feature>
<dbReference type="InterPro" id="IPR036179">
    <property type="entry name" value="Ig-like_dom_sf"/>
</dbReference>
<dbReference type="FunFam" id="1.10.533.10:FF:000092">
    <property type="entry name" value="Netrin receptor unc-5"/>
    <property type="match status" value="1"/>
</dbReference>
<dbReference type="EMBL" id="MTYJ01000005">
    <property type="protein sequence ID" value="OQV24883.1"/>
    <property type="molecule type" value="Genomic_DNA"/>
</dbReference>
<evidence type="ECO:0000256" key="10">
    <source>
        <dbReference type="ARBA" id="ARBA00023180"/>
    </source>
</evidence>
<dbReference type="InterPro" id="IPR000884">
    <property type="entry name" value="TSP1_rpt"/>
</dbReference>
<dbReference type="InterPro" id="IPR007110">
    <property type="entry name" value="Ig-like_dom"/>
</dbReference>
<dbReference type="Pfam" id="PF00090">
    <property type="entry name" value="TSP_1"/>
    <property type="match status" value="2"/>
</dbReference>
<protein>
    <recommendedName>
        <fullName evidence="12">Netrin receptor UNC5</fullName>
    </recommendedName>
</protein>
<dbReference type="InterPro" id="IPR013783">
    <property type="entry name" value="Ig-like_fold"/>
</dbReference>
<dbReference type="SMART" id="SM00408">
    <property type="entry name" value="IGc2"/>
    <property type="match status" value="1"/>
</dbReference>
<evidence type="ECO:0000256" key="7">
    <source>
        <dbReference type="ARBA" id="ARBA00023136"/>
    </source>
</evidence>
<dbReference type="InterPro" id="IPR037936">
    <property type="entry name" value="UNC5A-D"/>
</dbReference>
<dbReference type="Pfam" id="PF25609">
    <property type="entry name" value="Unc5_NetrinR_N"/>
    <property type="match status" value="1"/>
</dbReference>
<feature type="domain" description="Ig-like" evidence="15">
    <location>
        <begin position="124"/>
        <end position="231"/>
    </location>
</feature>
<evidence type="ECO:0000256" key="5">
    <source>
        <dbReference type="ARBA" id="ARBA00022729"/>
    </source>
</evidence>
<keyword evidence="6 12" id="KW-1133">Transmembrane helix</keyword>
<evidence type="ECO:0000313" key="17">
    <source>
        <dbReference type="EMBL" id="OQV24883.1"/>
    </source>
</evidence>
<dbReference type="SMART" id="SM00005">
    <property type="entry name" value="DEATH"/>
    <property type="match status" value="1"/>
</dbReference>
<dbReference type="InterPro" id="IPR000906">
    <property type="entry name" value="ZU5_dom"/>
</dbReference>
<evidence type="ECO:0000256" key="8">
    <source>
        <dbReference type="ARBA" id="ARBA00023157"/>
    </source>
</evidence>
<dbReference type="FunFam" id="2.20.100.10:FF:000001">
    <property type="entry name" value="semaphorin-5A isoform X1"/>
    <property type="match status" value="1"/>
</dbReference>
<dbReference type="CDD" id="cd08781">
    <property type="entry name" value="Death_UNC5-like"/>
    <property type="match status" value="1"/>
</dbReference>
<feature type="domain" description="ZU5" evidence="16">
    <location>
        <begin position="596"/>
        <end position="736"/>
    </location>
</feature>
<dbReference type="SUPFAM" id="SSF82895">
    <property type="entry name" value="TSP-1 type 1 repeat"/>
    <property type="match status" value="2"/>
</dbReference>
<comment type="subcellular location">
    <subcellularLocation>
        <location evidence="12">Cell membrane</location>
        <topology evidence="12">Single-pass type I membrane protein</topology>
    </subcellularLocation>
    <subcellularLocation>
        <location evidence="1">Membrane</location>
        <topology evidence="1">Single-pass type I membrane protein</topology>
    </subcellularLocation>
</comment>
<dbReference type="InterPro" id="IPR033772">
    <property type="entry name" value="UPA"/>
</dbReference>
<evidence type="ECO:0000256" key="4">
    <source>
        <dbReference type="ARBA" id="ARBA00022692"/>
    </source>
</evidence>
<feature type="chain" id="PRO_5025075889" description="Netrin receptor UNC5" evidence="12">
    <location>
        <begin position="20"/>
        <end position="1011"/>
    </location>
</feature>
<evidence type="ECO:0000256" key="11">
    <source>
        <dbReference type="ARBA" id="ARBA00023319"/>
    </source>
</evidence>
<feature type="compositionally biased region" description="Polar residues" evidence="13">
    <location>
        <begin position="509"/>
        <end position="529"/>
    </location>
</feature>
<dbReference type="PROSITE" id="PS50835">
    <property type="entry name" value="IG_LIKE"/>
    <property type="match status" value="1"/>
</dbReference>
<evidence type="ECO:0000259" key="15">
    <source>
        <dbReference type="PROSITE" id="PS50835"/>
    </source>
</evidence>
<proteinExistence type="inferred from homology"/>
<name>A0A1W0XBJ3_HYPEX</name>
<comment type="similarity">
    <text evidence="2 12">Belongs to the unc-5 family.</text>
</comment>
<evidence type="ECO:0000256" key="12">
    <source>
        <dbReference type="RuleBase" id="RU367033"/>
    </source>
</evidence>
<evidence type="ECO:0000313" key="18">
    <source>
        <dbReference type="Proteomes" id="UP000192578"/>
    </source>
</evidence>
<gene>
    <name evidence="17" type="ORF">BV898_01468</name>
</gene>
<evidence type="ECO:0000256" key="1">
    <source>
        <dbReference type="ARBA" id="ARBA00004479"/>
    </source>
</evidence>
<dbReference type="PROSITE" id="PS50017">
    <property type="entry name" value="DEATH_DOMAIN"/>
    <property type="match status" value="1"/>
</dbReference>
<dbReference type="Proteomes" id="UP000192578">
    <property type="component" value="Unassembled WGS sequence"/>
</dbReference>
<dbReference type="SMART" id="SM00218">
    <property type="entry name" value="ZU5"/>
    <property type="match status" value="1"/>
</dbReference>
<keyword evidence="11 12" id="KW-0393">Immunoglobulin domain</keyword>
<keyword evidence="3 12" id="KW-0217">Developmental protein</keyword>
<dbReference type="SUPFAM" id="SSF48726">
    <property type="entry name" value="Immunoglobulin"/>
    <property type="match status" value="1"/>
</dbReference>
<keyword evidence="8" id="KW-1015">Disulfide bond</keyword>
<evidence type="ECO:0000259" key="14">
    <source>
        <dbReference type="PROSITE" id="PS50017"/>
    </source>
</evidence>
<dbReference type="Gene3D" id="2.20.100.10">
    <property type="entry name" value="Thrombospondin type-1 (TSP1) repeat"/>
    <property type="match status" value="2"/>
</dbReference>
<feature type="signal peptide" evidence="12">
    <location>
        <begin position="1"/>
        <end position="19"/>
    </location>
</feature>
<dbReference type="Pfam" id="PF17217">
    <property type="entry name" value="UPA"/>
    <property type="match status" value="1"/>
</dbReference>
<dbReference type="SUPFAM" id="SSF47986">
    <property type="entry name" value="DEATH domain"/>
    <property type="match status" value="1"/>
</dbReference>
<dbReference type="InterPro" id="IPR036383">
    <property type="entry name" value="TSP1_rpt_sf"/>
</dbReference>
<dbReference type="OrthoDB" id="5973910at2759"/>
<dbReference type="InterPro" id="IPR003598">
    <property type="entry name" value="Ig_sub2"/>
</dbReference>
<feature type="transmembrane region" description="Helical" evidence="12">
    <location>
        <begin position="396"/>
        <end position="420"/>
    </location>
</feature>
<dbReference type="SMART" id="SM00209">
    <property type="entry name" value="TSP1"/>
    <property type="match status" value="2"/>
</dbReference>
<keyword evidence="4 12" id="KW-0812">Transmembrane</keyword>
<comment type="function">
    <text evidence="12">Receptor for netrin required for axon guidance. Mediates axon repulsion of neuronal growth cones in the developing nervous system upon ligand binding.</text>
</comment>
<dbReference type="PROSITE" id="PS50092">
    <property type="entry name" value="TSP1"/>
    <property type="match status" value="2"/>
</dbReference>
<evidence type="ECO:0000256" key="2">
    <source>
        <dbReference type="ARBA" id="ARBA00009844"/>
    </source>
</evidence>
<accession>A0A1W0XBJ3</accession>
<dbReference type="Gene3D" id="2.60.220.30">
    <property type="match status" value="1"/>
</dbReference>